<evidence type="ECO:0000313" key="3">
    <source>
        <dbReference type="EMBL" id="KAF2123035.1"/>
    </source>
</evidence>
<dbReference type="EMBL" id="ML977310">
    <property type="protein sequence ID" value="KAF2123035.1"/>
    <property type="molecule type" value="Genomic_DNA"/>
</dbReference>
<evidence type="ECO:0000256" key="1">
    <source>
        <dbReference type="SAM" id="MobiDB-lite"/>
    </source>
</evidence>
<dbReference type="OrthoDB" id="3034003at2759"/>
<feature type="region of interest" description="Disordered" evidence="1">
    <location>
        <begin position="781"/>
        <end position="811"/>
    </location>
</feature>
<keyword evidence="4" id="KW-1185">Reference proteome</keyword>
<keyword evidence="2" id="KW-0472">Membrane</keyword>
<organism evidence="3 4">
    <name type="scientific">Lophiotrema nucula</name>
    <dbReference type="NCBI Taxonomy" id="690887"/>
    <lineage>
        <taxon>Eukaryota</taxon>
        <taxon>Fungi</taxon>
        <taxon>Dikarya</taxon>
        <taxon>Ascomycota</taxon>
        <taxon>Pezizomycotina</taxon>
        <taxon>Dothideomycetes</taxon>
        <taxon>Pleosporomycetidae</taxon>
        <taxon>Pleosporales</taxon>
        <taxon>Lophiotremataceae</taxon>
        <taxon>Lophiotrema</taxon>
    </lineage>
</organism>
<feature type="compositionally biased region" description="Basic and acidic residues" evidence="1">
    <location>
        <begin position="784"/>
        <end position="796"/>
    </location>
</feature>
<keyword evidence="2" id="KW-0812">Transmembrane</keyword>
<gene>
    <name evidence="3" type="ORF">BDV96DRAFT_681620</name>
</gene>
<dbReference type="AlphaFoldDB" id="A0A6A5ZVF9"/>
<accession>A0A6A5ZVF9</accession>
<sequence>MAELTVGHVAGLIALSIFVARVWSPTQITFILAGLLRDKETAATLTIAGRSLQSSHWPDILRTDAAQTQGVRRPILLSTTFARIVAILCAIAGVVTPLGLYDALESTGSRTATFAYVKDSSPFGLGTLPRSVLPFSRTCSNGHGIAGQGPVPCPYSDTNIVLSWNGSTYSYELPYGYNTTVSNTLKDIFSSGTNGRKETVSSYFDIEWRLYNFQNDEKKNNGSTLLIGDYHPVTSVIQDNHPRVVEGLVVDAQTGGIGFRNHTIPLGLSHGALWTEDLLFIEPDTGCVNNNLSIEFTVDSANTSYEFNNFVLVDEGGFYDLNTTYPEYDHDNAQNNPGMQARAYKAAWLNNAWSMAFFNVTNINEPESGRSSFEYIDSAPGKRFELAKGDMTNYAALLLSRTFGNYIPKNNGIVSWSNPFNITSANFATISVSCQGATAMDNANSTNIYVSCGLMRGVPKRLNAGSSVQFESGSQWTTPLYSCASSLRATIKTVSFELNGTSFEGLSDLYVTRIQDKQYRTKGDMPLWGFEETGLALDGVSSIWGLLNNSYESYPNISSFRKSRLYLGGTSDGLFGSTLRAIANGDFQYMPGSDFGPAIMNTIYTLDSSTGNILNAASGITVDYTGASNMALYLKWQELSTTPEGAARIIDLIWTDLAASAVVGTKGTLGAGNSGNDEEAMKMNIRPIKRKIKYHLPFAIPAFILAAILLILSGATALSVILGKSSFAILRKRLHQASTGRILVASVELVGDVFDVSSTKWNKEYGKIEIDLGINGGSTAVQEQTEREVGKTDEMKRHNKTPEPVASTVLD</sequence>
<reference evidence="3" key="1">
    <citation type="journal article" date="2020" name="Stud. Mycol.">
        <title>101 Dothideomycetes genomes: a test case for predicting lifestyles and emergence of pathogens.</title>
        <authorList>
            <person name="Haridas S."/>
            <person name="Albert R."/>
            <person name="Binder M."/>
            <person name="Bloem J."/>
            <person name="Labutti K."/>
            <person name="Salamov A."/>
            <person name="Andreopoulos B."/>
            <person name="Baker S."/>
            <person name="Barry K."/>
            <person name="Bills G."/>
            <person name="Bluhm B."/>
            <person name="Cannon C."/>
            <person name="Castanera R."/>
            <person name="Culley D."/>
            <person name="Daum C."/>
            <person name="Ezra D."/>
            <person name="Gonzalez J."/>
            <person name="Henrissat B."/>
            <person name="Kuo A."/>
            <person name="Liang C."/>
            <person name="Lipzen A."/>
            <person name="Lutzoni F."/>
            <person name="Magnuson J."/>
            <person name="Mondo S."/>
            <person name="Nolan M."/>
            <person name="Ohm R."/>
            <person name="Pangilinan J."/>
            <person name="Park H.-J."/>
            <person name="Ramirez L."/>
            <person name="Alfaro M."/>
            <person name="Sun H."/>
            <person name="Tritt A."/>
            <person name="Yoshinaga Y."/>
            <person name="Zwiers L.-H."/>
            <person name="Turgeon B."/>
            <person name="Goodwin S."/>
            <person name="Spatafora J."/>
            <person name="Crous P."/>
            <person name="Grigoriev I."/>
        </authorList>
    </citation>
    <scope>NUCLEOTIDE SEQUENCE</scope>
    <source>
        <strain evidence="3">CBS 627.86</strain>
    </source>
</reference>
<protein>
    <submittedName>
        <fullName evidence="3">Uncharacterized protein</fullName>
    </submittedName>
</protein>
<evidence type="ECO:0000256" key="2">
    <source>
        <dbReference type="SAM" id="Phobius"/>
    </source>
</evidence>
<evidence type="ECO:0000313" key="4">
    <source>
        <dbReference type="Proteomes" id="UP000799770"/>
    </source>
</evidence>
<keyword evidence="2" id="KW-1133">Transmembrane helix</keyword>
<dbReference type="Proteomes" id="UP000799770">
    <property type="component" value="Unassembled WGS sequence"/>
</dbReference>
<name>A0A6A5ZVF9_9PLEO</name>
<proteinExistence type="predicted"/>
<feature type="transmembrane region" description="Helical" evidence="2">
    <location>
        <begin position="698"/>
        <end position="723"/>
    </location>
</feature>
<feature type="transmembrane region" description="Helical" evidence="2">
    <location>
        <begin position="6"/>
        <end position="23"/>
    </location>
</feature>
<feature type="transmembrane region" description="Helical" evidence="2">
    <location>
        <begin position="81"/>
        <end position="101"/>
    </location>
</feature>